<comment type="similarity">
    <text evidence="2 3">Belongs to the DegT/DnrJ/EryC1 family.</text>
</comment>
<dbReference type="PANTHER" id="PTHR30244:SF36">
    <property type="entry name" value="3-OXO-GLUCOSE-6-PHOSPHATE:GLUTAMATE AMINOTRANSFERASE"/>
    <property type="match status" value="1"/>
</dbReference>
<dbReference type="PIRSF" id="PIRSF000390">
    <property type="entry name" value="PLP_StrS"/>
    <property type="match status" value="1"/>
</dbReference>
<sequence length="374" mass="41630">MKIPFFDLKRQSASLRGELQSAMQQVMDSGLFIRGEKVARFEDQWAKALGVEHCVALGNGTDALYVVLKALGVKTGDEVIVPAVSWVSTASVVMQLGAKVVCVDVDEQGLIDVKKVEEKINPRTKAIVPVHLFGQMADMIALRAICDHHQLLLVEDAAQAHLSSIGGKYPGTTSDAATFSFYPTKNLGAFGDAGVIVTRNAVLAQQCRMLANQGGLARNEHRVLGITSRMDELQAAMLLVKLPYLDQWNERRRAIATQYNQQLTELAEILLPIEIGGNYHTYHQYVIRSKWREPLREYLQSEGVSTDVHYPVALPFLPILRDLGYTKEEFPVAYLASQEMLSLPIFPELSDEEVQYVCDRIKKFVEGNVLTAIQ</sequence>
<dbReference type="InterPro" id="IPR000653">
    <property type="entry name" value="DegT/StrS_aminotransferase"/>
</dbReference>
<proteinExistence type="inferred from homology"/>
<accession>A0ABY6CQZ1</accession>
<evidence type="ECO:0000313" key="5">
    <source>
        <dbReference type="Proteomes" id="UP001065174"/>
    </source>
</evidence>
<keyword evidence="5" id="KW-1185">Reference proteome</keyword>
<dbReference type="EMBL" id="CP106679">
    <property type="protein sequence ID" value="UXP32927.1"/>
    <property type="molecule type" value="Genomic_DNA"/>
</dbReference>
<dbReference type="Pfam" id="PF01041">
    <property type="entry name" value="DegT_DnrJ_EryC1"/>
    <property type="match status" value="1"/>
</dbReference>
<keyword evidence="1 3" id="KW-0663">Pyridoxal phosphate</keyword>
<dbReference type="SUPFAM" id="SSF53383">
    <property type="entry name" value="PLP-dependent transferases"/>
    <property type="match status" value="1"/>
</dbReference>
<dbReference type="Gene3D" id="3.90.1150.10">
    <property type="entry name" value="Aspartate Aminotransferase, domain 1"/>
    <property type="match status" value="1"/>
</dbReference>
<organism evidence="4 5">
    <name type="scientific">Reichenbachiella agarivorans</name>
    <dbReference type="NCBI Taxonomy" id="2979464"/>
    <lineage>
        <taxon>Bacteria</taxon>
        <taxon>Pseudomonadati</taxon>
        <taxon>Bacteroidota</taxon>
        <taxon>Cytophagia</taxon>
        <taxon>Cytophagales</taxon>
        <taxon>Reichenbachiellaceae</taxon>
        <taxon>Reichenbachiella</taxon>
    </lineage>
</organism>
<evidence type="ECO:0000256" key="2">
    <source>
        <dbReference type="ARBA" id="ARBA00037999"/>
    </source>
</evidence>
<dbReference type="Gene3D" id="3.40.640.10">
    <property type="entry name" value="Type I PLP-dependent aspartate aminotransferase-like (Major domain)"/>
    <property type="match status" value="1"/>
</dbReference>
<protein>
    <submittedName>
        <fullName evidence="4">DegT/DnrJ/EryC1/StrS family aminotransferase</fullName>
    </submittedName>
</protein>
<dbReference type="PANTHER" id="PTHR30244">
    <property type="entry name" value="TRANSAMINASE"/>
    <property type="match status" value="1"/>
</dbReference>
<evidence type="ECO:0000256" key="1">
    <source>
        <dbReference type="ARBA" id="ARBA00022898"/>
    </source>
</evidence>
<keyword evidence="4" id="KW-0032">Aminotransferase</keyword>
<evidence type="ECO:0000256" key="3">
    <source>
        <dbReference type="RuleBase" id="RU004508"/>
    </source>
</evidence>
<dbReference type="InterPro" id="IPR015421">
    <property type="entry name" value="PyrdxlP-dep_Trfase_major"/>
</dbReference>
<keyword evidence="4" id="KW-0808">Transferase</keyword>
<dbReference type="RefSeq" id="WP_262310359.1">
    <property type="nucleotide sequence ID" value="NZ_CP106679.1"/>
</dbReference>
<dbReference type="CDD" id="cd00616">
    <property type="entry name" value="AHBA_syn"/>
    <property type="match status" value="1"/>
</dbReference>
<gene>
    <name evidence="4" type="ORF">N6H18_03025</name>
</gene>
<dbReference type="Proteomes" id="UP001065174">
    <property type="component" value="Chromosome"/>
</dbReference>
<dbReference type="InterPro" id="IPR015424">
    <property type="entry name" value="PyrdxlP-dep_Trfase"/>
</dbReference>
<dbReference type="InterPro" id="IPR015422">
    <property type="entry name" value="PyrdxlP-dep_Trfase_small"/>
</dbReference>
<dbReference type="GO" id="GO:0008483">
    <property type="term" value="F:transaminase activity"/>
    <property type="evidence" value="ECO:0007669"/>
    <property type="project" value="UniProtKB-KW"/>
</dbReference>
<reference evidence="4" key="1">
    <citation type="submission" date="2022-09" db="EMBL/GenBank/DDBJ databases">
        <title>Comparative genomics and taxonomic characterization of three novel marine species of genus Reichenbachiella exhibiting antioxidant and polysaccharide degradation activities.</title>
        <authorList>
            <person name="Muhammad N."/>
            <person name="Lee Y.-J."/>
            <person name="Ko J."/>
            <person name="Kim S.-G."/>
        </authorList>
    </citation>
    <scope>NUCLEOTIDE SEQUENCE</scope>
    <source>
        <strain evidence="4">BKB1-1</strain>
    </source>
</reference>
<evidence type="ECO:0000313" key="4">
    <source>
        <dbReference type="EMBL" id="UXP32927.1"/>
    </source>
</evidence>
<name>A0ABY6CQZ1_9BACT</name>